<proteinExistence type="inferred from homology"/>
<reference evidence="10 11" key="1">
    <citation type="submission" date="2023-11" db="EMBL/GenBank/DDBJ databases">
        <title>Bacillus jintuensis, isolated from a mudflat on the Beibu Gulf coast.</title>
        <authorList>
            <person name="Li M."/>
        </authorList>
    </citation>
    <scope>NUCLEOTIDE SEQUENCE [LARGE SCALE GENOMIC DNA]</scope>
    <source>
        <strain evidence="10 11">31A1R</strain>
    </source>
</reference>
<dbReference type="GO" id="GO:0009003">
    <property type="term" value="F:signal peptidase activity"/>
    <property type="evidence" value="ECO:0007669"/>
    <property type="project" value="UniProtKB-EC"/>
</dbReference>
<dbReference type="RefSeq" id="WP_322447624.1">
    <property type="nucleotide sequence ID" value="NZ_JAXOFX010000012.1"/>
</dbReference>
<name>A0ABU5J1W1_9BACI</name>
<protein>
    <recommendedName>
        <fullName evidence="4 7">Signal peptidase I</fullName>
        <ecNumber evidence="4 7">3.4.21.89</ecNumber>
    </recommendedName>
</protein>
<comment type="subcellular location">
    <subcellularLocation>
        <location evidence="2">Cell membrane</location>
        <topology evidence="2">Single-pass type II membrane protein</topology>
    </subcellularLocation>
    <subcellularLocation>
        <location evidence="8">Membrane</location>
        <topology evidence="8">Single-pass type II membrane protein</topology>
    </subcellularLocation>
</comment>
<evidence type="ECO:0000256" key="1">
    <source>
        <dbReference type="ARBA" id="ARBA00000677"/>
    </source>
</evidence>
<accession>A0ABU5J1W1</accession>
<dbReference type="NCBIfam" id="TIGR02227">
    <property type="entry name" value="sigpep_I_bact"/>
    <property type="match status" value="1"/>
</dbReference>
<dbReference type="PROSITE" id="PS00501">
    <property type="entry name" value="SPASE_I_1"/>
    <property type="match status" value="1"/>
</dbReference>
<evidence type="ECO:0000259" key="9">
    <source>
        <dbReference type="Pfam" id="PF10502"/>
    </source>
</evidence>
<evidence type="ECO:0000256" key="5">
    <source>
        <dbReference type="ARBA" id="ARBA00022670"/>
    </source>
</evidence>
<feature type="domain" description="Peptidase S26" evidence="9">
    <location>
        <begin position="22"/>
        <end position="174"/>
    </location>
</feature>
<keyword evidence="11" id="KW-1185">Reference proteome</keyword>
<keyword evidence="6 7" id="KW-0378">Hydrolase</keyword>
<keyword evidence="7" id="KW-1133">Transmembrane helix</keyword>
<comment type="similarity">
    <text evidence="3 8">Belongs to the peptidase S26 family.</text>
</comment>
<keyword evidence="5 7" id="KW-0645">Protease</keyword>
<dbReference type="InterPro" id="IPR000223">
    <property type="entry name" value="Pept_S26A_signal_pept_1"/>
</dbReference>
<sequence length="189" mass="20879">MENTAINETNIEVKDTTKKSSIMEWVKFILMLALVVIVIRNSIGFTKISGLSMFPTFQDGDFILEEKISKYFSSPETGDVVIINKPEQGYKIIKRVIALGGDTVMIKDGTVFVNDQPLPEIMTSGQSSDMEATKVPADHIFVIGDNRTPGESIDSRDPSVGPIPHSDIDGYVLFSLIPFKSIPKPIEIE</sequence>
<dbReference type="PANTHER" id="PTHR43390:SF1">
    <property type="entry name" value="CHLOROPLAST PROCESSING PEPTIDASE"/>
    <property type="match status" value="1"/>
</dbReference>
<dbReference type="Gene3D" id="2.10.109.10">
    <property type="entry name" value="Umud Fragment, subunit A"/>
    <property type="match status" value="1"/>
</dbReference>
<keyword evidence="7" id="KW-0812">Transmembrane</keyword>
<dbReference type="Proteomes" id="UP001290455">
    <property type="component" value="Unassembled WGS sequence"/>
</dbReference>
<dbReference type="CDD" id="cd06530">
    <property type="entry name" value="S26_SPase_I"/>
    <property type="match status" value="1"/>
</dbReference>
<dbReference type="InterPro" id="IPR019756">
    <property type="entry name" value="Pept_S26A_signal_pept_1_Ser-AS"/>
</dbReference>
<comment type="caution">
    <text evidence="10">The sequence shown here is derived from an EMBL/GenBank/DDBJ whole genome shotgun (WGS) entry which is preliminary data.</text>
</comment>
<dbReference type="Pfam" id="PF10502">
    <property type="entry name" value="Peptidase_S26"/>
    <property type="match status" value="1"/>
</dbReference>
<dbReference type="EMBL" id="JAXOFX010000012">
    <property type="protein sequence ID" value="MDZ5473332.1"/>
    <property type="molecule type" value="Genomic_DNA"/>
</dbReference>
<evidence type="ECO:0000256" key="4">
    <source>
        <dbReference type="ARBA" id="ARBA00013208"/>
    </source>
</evidence>
<organism evidence="10 11">
    <name type="scientific">Robertmurraya mangrovi</name>
    <dbReference type="NCBI Taxonomy" id="3098077"/>
    <lineage>
        <taxon>Bacteria</taxon>
        <taxon>Bacillati</taxon>
        <taxon>Bacillota</taxon>
        <taxon>Bacilli</taxon>
        <taxon>Bacillales</taxon>
        <taxon>Bacillaceae</taxon>
        <taxon>Robertmurraya</taxon>
    </lineage>
</organism>
<dbReference type="PRINTS" id="PR00727">
    <property type="entry name" value="LEADERPTASE"/>
</dbReference>
<keyword evidence="7" id="KW-0472">Membrane</keyword>
<gene>
    <name evidence="10" type="primary">lepB</name>
    <name evidence="10" type="ORF">SM124_16560</name>
</gene>
<evidence type="ECO:0000256" key="8">
    <source>
        <dbReference type="RuleBase" id="RU362042"/>
    </source>
</evidence>
<evidence type="ECO:0000256" key="3">
    <source>
        <dbReference type="ARBA" id="ARBA00009370"/>
    </source>
</evidence>
<dbReference type="InterPro" id="IPR036286">
    <property type="entry name" value="LexA/Signal_pep-like_sf"/>
</dbReference>
<evidence type="ECO:0000256" key="6">
    <source>
        <dbReference type="ARBA" id="ARBA00022801"/>
    </source>
</evidence>
<evidence type="ECO:0000313" key="11">
    <source>
        <dbReference type="Proteomes" id="UP001290455"/>
    </source>
</evidence>
<dbReference type="InterPro" id="IPR019533">
    <property type="entry name" value="Peptidase_S26"/>
</dbReference>
<evidence type="ECO:0000313" key="10">
    <source>
        <dbReference type="EMBL" id="MDZ5473332.1"/>
    </source>
</evidence>
<evidence type="ECO:0000256" key="7">
    <source>
        <dbReference type="RuleBase" id="RU003993"/>
    </source>
</evidence>
<dbReference type="PROSITE" id="PS00760">
    <property type="entry name" value="SPASE_I_2"/>
    <property type="match status" value="1"/>
</dbReference>
<dbReference type="EC" id="3.4.21.89" evidence="4 7"/>
<dbReference type="SUPFAM" id="SSF51306">
    <property type="entry name" value="LexA/Signal peptidase"/>
    <property type="match status" value="1"/>
</dbReference>
<dbReference type="PANTHER" id="PTHR43390">
    <property type="entry name" value="SIGNAL PEPTIDASE I"/>
    <property type="match status" value="1"/>
</dbReference>
<dbReference type="InterPro" id="IPR019757">
    <property type="entry name" value="Pept_S26A_signal_pept_1_Lys-AS"/>
</dbReference>
<feature type="transmembrane region" description="Helical" evidence="7">
    <location>
        <begin position="25"/>
        <end position="43"/>
    </location>
</feature>
<evidence type="ECO:0000256" key="2">
    <source>
        <dbReference type="ARBA" id="ARBA00004401"/>
    </source>
</evidence>
<comment type="catalytic activity">
    <reaction evidence="1 7">
        <text>Cleavage of hydrophobic, N-terminal signal or leader sequences from secreted and periplasmic proteins.</text>
        <dbReference type="EC" id="3.4.21.89"/>
    </reaction>
</comment>